<gene>
    <name evidence="2" type="ORF">OW721_00855</name>
</gene>
<dbReference type="Proteomes" id="UP001163094">
    <property type="component" value="Chromosome"/>
</dbReference>
<keyword evidence="1" id="KW-1133">Transmembrane helix</keyword>
<reference evidence="2" key="1">
    <citation type="submission" date="2022-11" db="EMBL/GenBank/DDBJ databases">
        <title>The whole genome sequencing of pests is an important tool to study the evolution of the plant-insect interaction and insecticide resistance.</title>
        <authorList>
            <person name="Kananovich Y."/>
        </authorList>
    </citation>
    <scope>NUCLEOTIDE SEQUENCE</scope>
    <source>
        <strain evidence="2">BSU_Mac_2017</strain>
    </source>
</reference>
<sequence length="72" mass="8749">MKKIIKKIKFSYYNIILGGLFGLFRSILLIFLFLLIFNYFNQNSYIYYIDHSMLISIFLKSKKYFLLLLSLF</sequence>
<protein>
    <submittedName>
        <fullName evidence="2">CvpA family protein</fullName>
    </submittedName>
</protein>
<dbReference type="AlphaFoldDB" id="A0AAJ5PTW6"/>
<evidence type="ECO:0000256" key="1">
    <source>
        <dbReference type="SAM" id="Phobius"/>
    </source>
</evidence>
<dbReference type="EMBL" id="CP113409">
    <property type="protein sequence ID" value="WAI11931.1"/>
    <property type="molecule type" value="Genomic_DNA"/>
</dbReference>
<evidence type="ECO:0000313" key="3">
    <source>
        <dbReference type="Proteomes" id="UP001163094"/>
    </source>
</evidence>
<accession>A0AAJ5PTW6</accession>
<keyword evidence="1" id="KW-0812">Transmembrane</keyword>
<feature type="transmembrane region" description="Helical" evidence="1">
    <location>
        <begin position="12"/>
        <end position="39"/>
    </location>
</feature>
<proteinExistence type="predicted"/>
<name>A0AAJ5PTW6_9GAMM</name>
<evidence type="ECO:0000313" key="2">
    <source>
        <dbReference type="EMBL" id="WAI11931.1"/>
    </source>
</evidence>
<keyword evidence="1" id="KW-0472">Membrane</keyword>
<organism evidence="2 3">
    <name type="scientific">Buchnera aphidicola</name>
    <name type="common">Macrosiphum albifrons</name>
    <dbReference type="NCBI Taxonomy" id="2994844"/>
    <lineage>
        <taxon>Bacteria</taxon>
        <taxon>Pseudomonadati</taxon>
        <taxon>Pseudomonadota</taxon>
        <taxon>Gammaproteobacteria</taxon>
        <taxon>Enterobacterales</taxon>
        <taxon>Erwiniaceae</taxon>
        <taxon>Buchnera</taxon>
    </lineage>
</organism>